<keyword evidence="4" id="KW-1185">Reference proteome</keyword>
<proteinExistence type="predicted"/>
<feature type="chain" id="PRO_5039939975" evidence="2">
    <location>
        <begin position="21"/>
        <end position="304"/>
    </location>
</feature>
<dbReference type="EMBL" id="BDIP01001252">
    <property type="protein sequence ID" value="GIQ83968.1"/>
    <property type="molecule type" value="Genomic_DNA"/>
</dbReference>
<keyword evidence="1" id="KW-0378">Hydrolase</keyword>
<accession>A0A9K3GI38</accession>
<dbReference type="InterPro" id="IPR029058">
    <property type="entry name" value="AB_hydrolase_fold"/>
</dbReference>
<dbReference type="Pfam" id="PF02089">
    <property type="entry name" value="Palm_thioest"/>
    <property type="match status" value="1"/>
</dbReference>
<dbReference type="GO" id="GO:0016790">
    <property type="term" value="F:thiolester hydrolase activity"/>
    <property type="evidence" value="ECO:0007669"/>
    <property type="project" value="TreeGrafter"/>
</dbReference>
<evidence type="ECO:0000256" key="2">
    <source>
        <dbReference type="SAM" id="SignalP"/>
    </source>
</evidence>
<organism evidence="3 4">
    <name type="scientific">Kipferlia bialata</name>
    <dbReference type="NCBI Taxonomy" id="797122"/>
    <lineage>
        <taxon>Eukaryota</taxon>
        <taxon>Metamonada</taxon>
        <taxon>Carpediemonas-like organisms</taxon>
        <taxon>Kipferlia</taxon>
    </lineage>
</organism>
<dbReference type="GO" id="GO:0005764">
    <property type="term" value="C:lysosome"/>
    <property type="evidence" value="ECO:0007669"/>
    <property type="project" value="TreeGrafter"/>
</dbReference>
<protein>
    <submittedName>
        <fullName evidence="3">Palmitoyl protein thioesterase</fullName>
    </submittedName>
</protein>
<dbReference type="AlphaFoldDB" id="A0A9K3GI38"/>
<dbReference type="OrthoDB" id="10263094at2759"/>
<reference evidence="3 4" key="1">
    <citation type="journal article" date="2018" name="PLoS ONE">
        <title>The draft genome of Kipferlia bialata reveals reductive genome evolution in fornicate parasites.</title>
        <authorList>
            <person name="Tanifuji G."/>
            <person name="Takabayashi S."/>
            <person name="Kume K."/>
            <person name="Takagi M."/>
            <person name="Nakayama T."/>
            <person name="Kamikawa R."/>
            <person name="Inagaki Y."/>
            <person name="Hashimoto T."/>
        </authorList>
    </citation>
    <scope>NUCLEOTIDE SEQUENCE [LARGE SCALE GENOMIC DNA]</scope>
    <source>
        <strain evidence="3">NY0173</strain>
    </source>
</reference>
<keyword evidence="2" id="KW-0732">Signal</keyword>
<evidence type="ECO:0000313" key="3">
    <source>
        <dbReference type="EMBL" id="GIQ83968.1"/>
    </source>
</evidence>
<dbReference type="PANTHER" id="PTHR11247">
    <property type="entry name" value="PALMITOYL-PROTEIN THIOESTERASE/DOLICHYLDIPHOSPHATASE 1"/>
    <property type="match status" value="1"/>
</dbReference>
<dbReference type="PANTHER" id="PTHR11247:SF8">
    <property type="entry name" value="PALMITOYL-PROTEIN THIOESTERASE 1"/>
    <property type="match status" value="1"/>
</dbReference>
<dbReference type="Gene3D" id="3.40.50.1820">
    <property type="entry name" value="alpha/beta hydrolase"/>
    <property type="match status" value="1"/>
</dbReference>
<feature type="signal peptide" evidence="2">
    <location>
        <begin position="1"/>
        <end position="20"/>
    </location>
</feature>
<gene>
    <name evidence="3" type="ORF">KIPB_005375</name>
</gene>
<evidence type="ECO:0000313" key="4">
    <source>
        <dbReference type="Proteomes" id="UP000265618"/>
    </source>
</evidence>
<dbReference type="Proteomes" id="UP000265618">
    <property type="component" value="Unassembled WGS sequence"/>
</dbReference>
<sequence>MHQVLPVLLVLCALVCGVWGSTPVALLHGIFHGSEDMDNLTMWVDTYVPNVYSRNIEVHGGKMGSMFGNLSDYTADFARQVKADPMLRSDEGKVNLVCHSQGALVCRGYAEMYAGMDGYPAVDTLVSLSGPHGGFFCGDEGCVLSDEPLARMLVDCAADMLAYDTWAQEAVVPAGYWKDPFNITSYLEGSLYMPYVNNEIEHTDSRMYKDRLLSLSQLVLMGSPIDGVIVPPESAWFGFYTEGSAQEASVVYPWDDEQTWRQDPLGLRALEDQGKVTYIDSGLVHRGYLENESFFVESILPFLL</sequence>
<name>A0A9K3GI38_9EUKA</name>
<evidence type="ECO:0000256" key="1">
    <source>
        <dbReference type="ARBA" id="ARBA00022801"/>
    </source>
</evidence>
<dbReference type="SUPFAM" id="SSF53474">
    <property type="entry name" value="alpha/beta-Hydrolases"/>
    <property type="match status" value="1"/>
</dbReference>
<comment type="caution">
    <text evidence="3">The sequence shown here is derived from an EMBL/GenBank/DDBJ whole genome shotgun (WGS) entry which is preliminary data.</text>
</comment>